<organism evidence="1 2">
    <name type="scientific">candidate division MSBL1 archaeon SCGC-AAA259E19</name>
    <dbReference type="NCBI Taxonomy" id="1698264"/>
    <lineage>
        <taxon>Archaea</taxon>
        <taxon>Methanobacteriati</taxon>
        <taxon>Methanobacteriota</taxon>
        <taxon>candidate division MSBL1</taxon>
    </lineage>
</organism>
<dbReference type="EMBL" id="LHXO01000141">
    <property type="protein sequence ID" value="KXA92718.1"/>
    <property type="molecule type" value="Genomic_DNA"/>
</dbReference>
<accession>A0A133UEQ7</accession>
<comment type="caution">
    <text evidence="1">The sequence shown here is derived from an EMBL/GenBank/DDBJ whole genome shotgun (WGS) entry which is preliminary data.</text>
</comment>
<protein>
    <submittedName>
        <fullName evidence="1">Uncharacterized protein</fullName>
    </submittedName>
</protein>
<dbReference type="AlphaFoldDB" id="A0A133UEQ7"/>
<reference evidence="1 2" key="1">
    <citation type="journal article" date="2016" name="Sci. Rep.">
        <title>Metabolic traits of an uncultured archaeal lineage -MSBL1- from brine pools of the Red Sea.</title>
        <authorList>
            <person name="Mwirichia R."/>
            <person name="Alam I."/>
            <person name="Rashid M."/>
            <person name="Vinu M."/>
            <person name="Ba-Alawi W."/>
            <person name="Anthony Kamau A."/>
            <person name="Kamanda Ngugi D."/>
            <person name="Goker M."/>
            <person name="Klenk H.P."/>
            <person name="Bajic V."/>
            <person name="Stingl U."/>
        </authorList>
    </citation>
    <scope>NUCLEOTIDE SEQUENCE [LARGE SCALE GENOMIC DNA]</scope>
    <source>
        <strain evidence="1">SCGC-AAA259E19</strain>
    </source>
</reference>
<name>A0A133UEQ7_9EURY</name>
<keyword evidence="2" id="KW-1185">Reference proteome</keyword>
<evidence type="ECO:0000313" key="2">
    <source>
        <dbReference type="Proteomes" id="UP000070284"/>
    </source>
</evidence>
<gene>
    <name evidence="1" type="ORF">AKJ65_07160</name>
</gene>
<evidence type="ECO:0000313" key="1">
    <source>
        <dbReference type="EMBL" id="KXA92718.1"/>
    </source>
</evidence>
<proteinExistence type="predicted"/>
<dbReference type="Proteomes" id="UP000070284">
    <property type="component" value="Unassembled WGS sequence"/>
</dbReference>
<sequence length="186" mass="20082">MPPLGLHTSDLLFPEEDGRARGLLPEPRRKALAPPEAGRGVPLLEAVRELPRRRRERDELAGKIQLYVLLEKASHPVYGLFGARGLLLAFAPEELPPDGVILFPLVPGVYVEEIGPVLVQLLPAAVVLDDRHPQGPYGPCRGLSENVARPVYPDPGPVRFSLGELPDSDVVPGSLESLTSIGFSSP</sequence>